<dbReference type="Proteomes" id="UP001221757">
    <property type="component" value="Unassembled WGS sequence"/>
</dbReference>
<gene>
    <name evidence="1" type="ORF">B0H17DRAFT_1130299</name>
</gene>
<organism evidence="1 2">
    <name type="scientific">Mycena rosella</name>
    <name type="common">Pink bonnet</name>
    <name type="synonym">Agaricus rosellus</name>
    <dbReference type="NCBI Taxonomy" id="1033263"/>
    <lineage>
        <taxon>Eukaryota</taxon>
        <taxon>Fungi</taxon>
        <taxon>Dikarya</taxon>
        <taxon>Basidiomycota</taxon>
        <taxon>Agaricomycotina</taxon>
        <taxon>Agaricomycetes</taxon>
        <taxon>Agaricomycetidae</taxon>
        <taxon>Agaricales</taxon>
        <taxon>Marasmiineae</taxon>
        <taxon>Mycenaceae</taxon>
        <taxon>Mycena</taxon>
    </lineage>
</organism>
<reference evidence="1" key="1">
    <citation type="submission" date="2023-03" db="EMBL/GenBank/DDBJ databases">
        <title>Massive genome expansion in bonnet fungi (Mycena s.s.) driven by repeated elements and novel gene families across ecological guilds.</title>
        <authorList>
            <consortium name="Lawrence Berkeley National Laboratory"/>
            <person name="Harder C.B."/>
            <person name="Miyauchi S."/>
            <person name="Viragh M."/>
            <person name="Kuo A."/>
            <person name="Thoen E."/>
            <person name="Andreopoulos B."/>
            <person name="Lu D."/>
            <person name="Skrede I."/>
            <person name="Drula E."/>
            <person name="Henrissat B."/>
            <person name="Morin E."/>
            <person name="Kohler A."/>
            <person name="Barry K."/>
            <person name="LaButti K."/>
            <person name="Morin E."/>
            <person name="Salamov A."/>
            <person name="Lipzen A."/>
            <person name="Mereny Z."/>
            <person name="Hegedus B."/>
            <person name="Baldrian P."/>
            <person name="Stursova M."/>
            <person name="Weitz H."/>
            <person name="Taylor A."/>
            <person name="Grigoriev I.V."/>
            <person name="Nagy L.G."/>
            <person name="Martin F."/>
            <person name="Kauserud H."/>
        </authorList>
    </citation>
    <scope>NUCLEOTIDE SEQUENCE</scope>
    <source>
        <strain evidence="1">CBHHK067</strain>
    </source>
</reference>
<accession>A0AAD7GPF5</accession>
<protein>
    <submittedName>
        <fullName evidence="1">Uncharacterized protein</fullName>
    </submittedName>
</protein>
<comment type="caution">
    <text evidence="1">The sequence shown here is derived from an EMBL/GenBank/DDBJ whole genome shotgun (WGS) entry which is preliminary data.</text>
</comment>
<keyword evidence="2" id="KW-1185">Reference proteome</keyword>
<dbReference type="AlphaFoldDB" id="A0AAD7GPF5"/>
<sequence>MPLPARFTNLFGCTCAFPACPYAETDYSAELDEQLCRPPILPNRAHRHAHLLYCSAPLQLTSGVVERHRLKTHIIQRVSGWHTWGKVPAHTCRTRNGYAGADMKNVPVRLHLISIMMAIVAQLTLDTQLVPVCHSEALKSSEFGPPGAE</sequence>
<evidence type="ECO:0000313" key="2">
    <source>
        <dbReference type="Proteomes" id="UP001221757"/>
    </source>
</evidence>
<evidence type="ECO:0000313" key="1">
    <source>
        <dbReference type="EMBL" id="KAJ7697701.1"/>
    </source>
</evidence>
<name>A0AAD7GPF5_MYCRO</name>
<dbReference type="EMBL" id="JARKIE010000029">
    <property type="protein sequence ID" value="KAJ7697701.1"/>
    <property type="molecule type" value="Genomic_DNA"/>
</dbReference>
<proteinExistence type="predicted"/>